<dbReference type="PROSITE" id="PS00550">
    <property type="entry name" value="HEMERYTHRINS"/>
    <property type="match status" value="1"/>
</dbReference>
<keyword evidence="3" id="KW-0479">Metal-binding</keyword>
<organism evidence="6 7">
    <name type="scientific">Noviherbaspirillum denitrificans</name>
    <dbReference type="NCBI Taxonomy" id="1968433"/>
    <lineage>
        <taxon>Bacteria</taxon>
        <taxon>Pseudomonadati</taxon>
        <taxon>Pseudomonadota</taxon>
        <taxon>Betaproteobacteria</taxon>
        <taxon>Burkholderiales</taxon>
        <taxon>Oxalobacteraceae</taxon>
        <taxon>Noviherbaspirillum</taxon>
    </lineage>
</organism>
<evidence type="ECO:0000256" key="3">
    <source>
        <dbReference type="ARBA" id="ARBA00022723"/>
    </source>
</evidence>
<dbReference type="NCBIfam" id="TIGR02481">
    <property type="entry name" value="hemeryth_dom"/>
    <property type="match status" value="1"/>
</dbReference>
<protein>
    <recommendedName>
        <fullName evidence="5">Hemerythrin-like domain-containing protein</fullName>
    </recommendedName>
</protein>
<evidence type="ECO:0000256" key="1">
    <source>
        <dbReference type="ARBA" id="ARBA00010587"/>
    </source>
</evidence>
<evidence type="ECO:0000256" key="2">
    <source>
        <dbReference type="ARBA" id="ARBA00022621"/>
    </source>
</evidence>
<dbReference type="Gene3D" id="1.20.120.50">
    <property type="entry name" value="Hemerythrin-like"/>
    <property type="match status" value="1"/>
</dbReference>
<dbReference type="AlphaFoldDB" id="A0A254TG67"/>
<evidence type="ECO:0000256" key="4">
    <source>
        <dbReference type="ARBA" id="ARBA00023004"/>
    </source>
</evidence>
<keyword evidence="2" id="KW-0561">Oxygen transport</keyword>
<dbReference type="GO" id="GO:0005344">
    <property type="term" value="F:oxygen carrier activity"/>
    <property type="evidence" value="ECO:0007669"/>
    <property type="project" value="UniProtKB-KW"/>
</dbReference>
<gene>
    <name evidence="6" type="ORF">AYR66_21055</name>
</gene>
<proteinExistence type="inferred from homology"/>
<dbReference type="InterPro" id="IPR012827">
    <property type="entry name" value="Hemerythrin_metal-bd"/>
</dbReference>
<dbReference type="Proteomes" id="UP000197535">
    <property type="component" value="Unassembled WGS sequence"/>
</dbReference>
<name>A0A254TG67_9BURK</name>
<keyword evidence="2" id="KW-0813">Transport</keyword>
<dbReference type="InterPro" id="IPR050669">
    <property type="entry name" value="Hemerythrin"/>
</dbReference>
<feature type="domain" description="Hemerythrin-like" evidence="5">
    <location>
        <begin position="25"/>
        <end position="137"/>
    </location>
</feature>
<dbReference type="NCBIfam" id="NF033749">
    <property type="entry name" value="bact_hemeryth"/>
    <property type="match status" value="1"/>
</dbReference>
<evidence type="ECO:0000313" key="6">
    <source>
        <dbReference type="EMBL" id="OWW21604.1"/>
    </source>
</evidence>
<dbReference type="PANTHER" id="PTHR37164:SF1">
    <property type="entry name" value="BACTERIOHEMERYTHRIN"/>
    <property type="match status" value="1"/>
</dbReference>
<dbReference type="InterPro" id="IPR016131">
    <property type="entry name" value="Haemerythrin_Fe_BS"/>
</dbReference>
<dbReference type="PANTHER" id="PTHR37164">
    <property type="entry name" value="BACTERIOHEMERYTHRIN"/>
    <property type="match status" value="1"/>
</dbReference>
<comment type="caution">
    <text evidence="6">The sequence shown here is derived from an EMBL/GenBank/DDBJ whole genome shotgun (WGS) entry which is preliminary data.</text>
</comment>
<comment type="similarity">
    <text evidence="1">Belongs to the hemerythrin family.</text>
</comment>
<reference evidence="6 7" key="1">
    <citation type="submission" date="2016-02" db="EMBL/GenBank/DDBJ databases">
        <authorList>
            <person name="Wen L."/>
            <person name="He K."/>
            <person name="Yang H."/>
        </authorList>
    </citation>
    <scope>NUCLEOTIDE SEQUENCE [LARGE SCALE GENOMIC DNA]</scope>
    <source>
        <strain evidence="6 7">TSA40</strain>
    </source>
</reference>
<sequence>MLDTIAKKELESLQISWSQDLAIGNELIDSDHRDIFDTARRLQAEITEEEPEYSIVGEVLVELIEHTGGHFAREEALMQEIGFPALEAHKREHALLMQKVNDLHRRFMDGYPNLPMEVAKFIEFGLVRHIMKSDMELGRFMHAA</sequence>
<dbReference type="CDD" id="cd12107">
    <property type="entry name" value="Hemerythrin"/>
    <property type="match status" value="1"/>
</dbReference>
<dbReference type="Pfam" id="PF01814">
    <property type="entry name" value="Hemerythrin"/>
    <property type="match status" value="1"/>
</dbReference>
<keyword evidence="4" id="KW-0408">Iron</keyword>
<dbReference type="InterPro" id="IPR012312">
    <property type="entry name" value="Hemerythrin-like"/>
</dbReference>
<dbReference type="InterPro" id="IPR035938">
    <property type="entry name" value="Hemerythrin-like_sf"/>
</dbReference>
<dbReference type="GO" id="GO:0046872">
    <property type="term" value="F:metal ion binding"/>
    <property type="evidence" value="ECO:0007669"/>
    <property type="project" value="UniProtKB-KW"/>
</dbReference>
<evidence type="ECO:0000313" key="7">
    <source>
        <dbReference type="Proteomes" id="UP000197535"/>
    </source>
</evidence>
<dbReference type="RefSeq" id="WP_170942177.1">
    <property type="nucleotide sequence ID" value="NZ_LSTO01000001.1"/>
</dbReference>
<keyword evidence="7" id="KW-1185">Reference proteome</keyword>
<evidence type="ECO:0000259" key="5">
    <source>
        <dbReference type="Pfam" id="PF01814"/>
    </source>
</evidence>
<accession>A0A254TG67</accession>
<dbReference type="SUPFAM" id="SSF47188">
    <property type="entry name" value="Hemerythrin-like"/>
    <property type="match status" value="1"/>
</dbReference>
<dbReference type="EMBL" id="LSTO01000001">
    <property type="protein sequence ID" value="OWW21604.1"/>
    <property type="molecule type" value="Genomic_DNA"/>
</dbReference>